<keyword evidence="3" id="KW-1185">Reference proteome</keyword>
<name>A0AAW0YAI4_CHEQU</name>
<keyword evidence="1" id="KW-0812">Transmembrane</keyword>
<feature type="non-terminal residue" evidence="2">
    <location>
        <position position="1"/>
    </location>
</feature>
<protein>
    <submittedName>
        <fullName evidence="2">Uncharacterized protein</fullName>
    </submittedName>
</protein>
<proteinExistence type="predicted"/>
<feature type="transmembrane region" description="Helical" evidence="1">
    <location>
        <begin position="111"/>
        <end position="133"/>
    </location>
</feature>
<organism evidence="2 3">
    <name type="scientific">Cherax quadricarinatus</name>
    <name type="common">Australian red claw crayfish</name>
    <dbReference type="NCBI Taxonomy" id="27406"/>
    <lineage>
        <taxon>Eukaryota</taxon>
        <taxon>Metazoa</taxon>
        <taxon>Ecdysozoa</taxon>
        <taxon>Arthropoda</taxon>
        <taxon>Crustacea</taxon>
        <taxon>Multicrustacea</taxon>
        <taxon>Malacostraca</taxon>
        <taxon>Eumalacostraca</taxon>
        <taxon>Eucarida</taxon>
        <taxon>Decapoda</taxon>
        <taxon>Pleocyemata</taxon>
        <taxon>Astacidea</taxon>
        <taxon>Parastacoidea</taxon>
        <taxon>Parastacidae</taxon>
        <taxon>Cherax</taxon>
    </lineage>
</organism>
<evidence type="ECO:0000313" key="2">
    <source>
        <dbReference type="EMBL" id="KAK8753735.1"/>
    </source>
</evidence>
<accession>A0AAW0YAI4</accession>
<reference evidence="2" key="2">
    <citation type="submission" date="2024-01" db="EMBL/GenBank/DDBJ databases">
        <authorList>
            <person name="He J."/>
            <person name="Wang M."/>
            <person name="Zheng J."/>
            <person name="Liu Z."/>
        </authorList>
    </citation>
    <scope>NUCLEOTIDE SEQUENCE</scope>
    <source>
        <strain evidence="2">ZL_2023a</strain>
        <tissue evidence="2">Muscle</tissue>
    </source>
</reference>
<gene>
    <name evidence="2" type="ORF">OTU49_001373</name>
</gene>
<keyword evidence="1" id="KW-0472">Membrane</keyword>
<comment type="caution">
    <text evidence="2">The sequence shown here is derived from an EMBL/GenBank/DDBJ whole genome shotgun (WGS) entry which is preliminary data.</text>
</comment>
<dbReference type="EMBL" id="JARKIK010000002">
    <property type="protein sequence ID" value="KAK8753734.1"/>
    <property type="molecule type" value="Genomic_DNA"/>
</dbReference>
<feature type="transmembrane region" description="Helical" evidence="1">
    <location>
        <begin position="29"/>
        <end position="52"/>
    </location>
</feature>
<evidence type="ECO:0000256" key="1">
    <source>
        <dbReference type="SAM" id="Phobius"/>
    </source>
</evidence>
<sequence length="135" mass="14667">GAVCTSWVDLFNTTLFPSLLTIPVVTRSVSLAVSAIPPCVSISLAASFYLLIFIQYFQSTGEVSALGLVSPSHSSSILVDLHQFLLHSLSYSLLLPYSFFLIIFALTGPPPLFSCFTLLHLVSLFSNLLHTFLPS</sequence>
<keyword evidence="1" id="KW-1133">Transmembrane helix</keyword>
<evidence type="ECO:0000313" key="3">
    <source>
        <dbReference type="Proteomes" id="UP001445076"/>
    </source>
</evidence>
<reference evidence="2 3" key="1">
    <citation type="journal article" date="2024" name="BMC Genomics">
        <title>Genome assembly of redclaw crayfish (Cherax quadricarinatus) provides insights into its immune adaptation and hypoxia tolerance.</title>
        <authorList>
            <person name="Liu Z."/>
            <person name="Zheng J."/>
            <person name="Li H."/>
            <person name="Fang K."/>
            <person name="Wang S."/>
            <person name="He J."/>
            <person name="Zhou D."/>
            <person name="Weng S."/>
            <person name="Chi M."/>
            <person name="Gu Z."/>
            <person name="He J."/>
            <person name="Li F."/>
            <person name="Wang M."/>
        </authorList>
    </citation>
    <scope>NUCLEOTIDE SEQUENCE [LARGE SCALE GENOMIC DNA]</scope>
    <source>
        <strain evidence="2">ZL_2023a</strain>
    </source>
</reference>
<feature type="transmembrane region" description="Helical" evidence="1">
    <location>
        <begin position="84"/>
        <end position="105"/>
    </location>
</feature>
<dbReference type="Proteomes" id="UP001445076">
    <property type="component" value="Unassembled WGS sequence"/>
</dbReference>
<dbReference type="EMBL" id="JARKIK010000002">
    <property type="protein sequence ID" value="KAK8753735.1"/>
    <property type="molecule type" value="Genomic_DNA"/>
</dbReference>
<dbReference type="AlphaFoldDB" id="A0AAW0YAI4"/>